<dbReference type="NCBIfam" id="NF007797">
    <property type="entry name" value="PRK10502.1"/>
    <property type="match status" value="1"/>
</dbReference>
<evidence type="ECO:0000256" key="2">
    <source>
        <dbReference type="ARBA" id="ARBA00022679"/>
    </source>
</evidence>
<proteinExistence type="inferred from homology"/>
<sequence>MIVENNRKVDLASFNNDWYNPGAGTIKRTLWYFVNVLLFLNPLIPVGSIKVWLLRLFGAKVGQGVVIKPSVNIKYPWLLHIGNHVWIGENVWIDNLTHVRLEDHVTVSQGAMLLTGSHNYKRTTFDLQVGEILLQEGSWVGAKAVVCPGVTCGSHSVLAAGSVATLNLEPYTIYQGNPAEPKRRREIL</sequence>
<organism evidence="4 5">
    <name type="scientific">Pontibacter ruber</name>
    <dbReference type="NCBI Taxonomy" id="1343895"/>
    <lineage>
        <taxon>Bacteria</taxon>
        <taxon>Pseudomonadati</taxon>
        <taxon>Bacteroidota</taxon>
        <taxon>Cytophagia</taxon>
        <taxon>Cytophagales</taxon>
        <taxon>Hymenobacteraceae</taxon>
        <taxon>Pontibacter</taxon>
    </lineage>
</organism>
<dbReference type="Proteomes" id="UP001597374">
    <property type="component" value="Unassembled WGS sequence"/>
</dbReference>
<evidence type="ECO:0000256" key="1">
    <source>
        <dbReference type="ARBA" id="ARBA00007274"/>
    </source>
</evidence>
<evidence type="ECO:0000313" key="5">
    <source>
        <dbReference type="Proteomes" id="UP001597374"/>
    </source>
</evidence>
<reference evidence="5" key="1">
    <citation type="journal article" date="2019" name="Int. J. Syst. Evol. Microbiol.">
        <title>The Global Catalogue of Microorganisms (GCM) 10K type strain sequencing project: providing services to taxonomists for standard genome sequencing and annotation.</title>
        <authorList>
            <consortium name="The Broad Institute Genomics Platform"/>
            <consortium name="The Broad Institute Genome Sequencing Center for Infectious Disease"/>
            <person name="Wu L."/>
            <person name="Ma J."/>
        </authorList>
    </citation>
    <scope>NUCLEOTIDE SEQUENCE [LARGE SCALE GENOMIC DNA]</scope>
    <source>
        <strain evidence="5">CGMCC 4.1782</strain>
    </source>
</reference>
<name>A0ABW5CT06_9BACT</name>
<feature type="transmembrane region" description="Helical" evidence="3">
    <location>
        <begin position="30"/>
        <end position="53"/>
    </location>
</feature>
<comment type="caution">
    <text evidence="4">The sequence shown here is derived from an EMBL/GenBank/DDBJ whole genome shotgun (WGS) entry which is preliminary data.</text>
</comment>
<dbReference type="CDD" id="cd05825">
    <property type="entry name" value="LbH_wcaF_like"/>
    <property type="match status" value="1"/>
</dbReference>
<dbReference type="RefSeq" id="WP_250429723.1">
    <property type="nucleotide sequence ID" value="NZ_JALPRR010000002.1"/>
</dbReference>
<evidence type="ECO:0000313" key="4">
    <source>
        <dbReference type="EMBL" id="MFD2244903.1"/>
    </source>
</evidence>
<keyword evidence="3" id="KW-1133">Transmembrane helix</keyword>
<dbReference type="InterPro" id="IPR051159">
    <property type="entry name" value="Hexapeptide_acetyltransf"/>
</dbReference>
<protein>
    <submittedName>
        <fullName evidence="4">WcaF family extracellular polysaccharide biosynthesis acetyltransferase</fullName>
    </submittedName>
</protein>
<dbReference type="SUPFAM" id="SSF51161">
    <property type="entry name" value="Trimeric LpxA-like enzymes"/>
    <property type="match status" value="1"/>
</dbReference>
<comment type="similarity">
    <text evidence="1">Belongs to the transferase hexapeptide repeat family.</text>
</comment>
<accession>A0ABW5CT06</accession>
<keyword evidence="3" id="KW-0472">Membrane</keyword>
<dbReference type="PANTHER" id="PTHR23416">
    <property type="entry name" value="SIALIC ACID SYNTHASE-RELATED"/>
    <property type="match status" value="1"/>
</dbReference>
<dbReference type="EMBL" id="JBHUIM010000001">
    <property type="protein sequence ID" value="MFD2244903.1"/>
    <property type="molecule type" value="Genomic_DNA"/>
</dbReference>
<gene>
    <name evidence="4" type="ORF">ACFSKP_01480</name>
</gene>
<dbReference type="Gene3D" id="2.160.10.10">
    <property type="entry name" value="Hexapeptide repeat proteins"/>
    <property type="match status" value="1"/>
</dbReference>
<evidence type="ECO:0000256" key="3">
    <source>
        <dbReference type="SAM" id="Phobius"/>
    </source>
</evidence>
<keyword evidence="5" id="KW-1185">Reference proteome</keyword>
<dbReference type="PANTHER" id="PTHR23416:SF23">
    <property type="entry name" value="ACETYLTRANSFERASE C18B11.09C-RELATED"/>
    <property type="match status" value="1"/>
</dbReference>
<keyword evidence="2" id="KW-0808">Transferase</keyword>
<keyword evidence="3" id="KW-0812">Transmembrane</keyword>
<dbReference type="InterPro" id="IPR011004">
    <property type="entry name" value="Trimer_LpxA-like_sf"/>
</dbReference>